<accession>A0A6P2BU49</accession>
<dbReference type="GO" id="GO:0046872">
    <property type="term" value="F:metal ion binding"/>
    <property type="evidence" value="ECO:0007669"/>
    <property type="project" value="UniProtKB-KW"/>
</dbReference>
<dbReference type="PANTHER" id="PTHR43048:SF3">
    <property type="entry name" value="METHYLMALONYL-COA EPIMERASE, MITOCHONDRIAL"/>
    <property type="match status" value="1"/>
</dbReference>
<dbReference type="AlphaFoldDB" id="A0A6P2BU49"/>
<keyword evidence="1" id="KW-0479">Metal-binding</keyword>
<reference evidence="3 4" key="1">
    <citation type="submission" date="2018-11" db="EMBL/GenBank/DDBJ databases">
        <title>Trebonia kvetii gen.nov., sp.nov., a novel acidophilic actinobacterium, and proposal of the new actinobacterial family Treboniaceae fam. nov.</title>
        <authorList>
            <person name="Rapoport D."/>
            <person name="Sagova-Mareckova M."/>
            <person name="Sedlacek I."/>
            <person name="Provaznik J."/>
            <person name="Kralova S."/>
            <person name="Pavlinic D."/>
            <person name="Benes V."/>
            <person name="Kopecky J."/>
        </authorList>
    </citation>
    <scope>NUCLEOTIDE SEQUENCE [LARGE SCALE GENOMIC DNA]</scope>
    <source>
        <strain evidence="3 4">15Tr583</strain>
    </source>
</reference>
<feature type="domain" description="VOC" evidence="2">
    <location>
        <begin position="4"/>
        <end position="131"/>
    </location>
</feature>
<proteinExistence type="predicted"/>
<comment type="caution">
    <text evidence="3">The sequence shown here is derived from an EMBL/GenBank/DDBJ whole genome shotgun (WGS) entry which is preliminary data.</text>
</comment>
<gene>
    <name evidence="3" type="ORF">EAS64_28005</name>
</gene>
<dbReference type="InterPro" id="IPR029068">
    <property type="entry name" value="Glyas_Bleomycin-R_OHBP_Dase"/>
</dbReference>
<organism evidence="3 4">
    <name type="scientific">Trebonia kvetii</name>
    <dbReference type="NCBI Taxonomy" id="2480626"/>
    <lineage>
        <taxon>Bacteria</taxon>
        <taxon>Bacillati</taxon>
        <taxon>Actinomycetota</taxon>
        <taxon>Actinomycetes</taxon>
        <taxon>Streptosporangiales</taxon>
        <taxon>Treboniaceae</taxon>
        <taxon>Trebonia</taxon>
    </lineage>
</organism>
<dbReference type="PANTHER" id="PTHR43048">
    <property type="entry name" value="METHYLMALONYL-COA EPIMERASE"/>
    <property type="match status" value="1"/>
</dbReference>
<dbReference type="GO" id="GO:0004493">
    <property type="term" value="F:methylmalonyl-CoA epimerase activity"/>
    <property type="evidence" value="ECO:0007669"/>
    <property type="project" value="TreeGrafter"/>
</dbReference>
<dbReference type="RefSeq" id="WP_145857804.1">
    <property type="nucleotide sequence ID" value="NZ_RPFW01000005.1"/>
</dbReference>
<dbReference type="Pfam" id="PF13669">
    <property type="entry name" value="Glyoxalase_4"/>
    <property type="match status" value="1"/>
</dbReference>
<dbReference type="Gene3D" id="3.10.180.10">
    <property type="entry name" value="2,3-Dihydroxybiphenyl 1,2-Dioxygenase, domain 1"/>
    <property type="match status" value="1"/>
</dbReference>
<evidence type="ECO:0000313" key="3">
    <source>
        <dbReference type="EMBL" id="TVZ02619.1"/>
    </source>
</evidence>
<dbReference type="InterPro" id="IPR051785">
    <property type="entry name" value="MMCE/EMCE_epimerase"/>
</dbReference>
<evidence type="ECO:0000259" key="2">
    <source>
        <dbReference type="PROSITE" id="PS51819"/>
    </source>
</evidence>
<dbReference type="PROSITE" id="PS51819">
    <property type="entry name" value="VOC"/>
    <property type="match status" value="1"/>
</dbReference>
<protein>
    <recommendedName>
        <fullName evidence="2">VOC domain-containing protein</fullName>
    </recommendedName>
</protein>
<dbReference type="GO" id="GO:0046491">
    <property type="term" value="P:L-methylmalonyl-CoA metabolic process"/>
    <property type="evidence" value="ECO:0007669"/>
    <property type="project" value="TreeGrafter"/>
</dbReference>
<name>A0A6P2BU49_9ACTN</name>
<evidence type="ECO:0000256" key="1">
    <source>
        <dbReference type="ARBA" id="ARBA00022723"/>
    </source>
</evidence>
<evidence type="ECO:0000313" key="4">
    <source>
        <dbReference type="Proteomes" id="UP000460272"/>
    </source>
</evidence>
<dbReference type="InterPro" id="IPR037523">
    <property type="entry name" value="VOC_core"/>
</dbReference>
<dbReference type="OrthoDB" id="5244171at2"/>
<keyword evidence="4" id="KW-1185">Reference proteome</keyword>
<sequence>MTTILDHLAVGTPDLSVGWDLFTGVLGGTWVYGGDSPGFWWGQLDYAAGPKIELLTPAAHPEVDFLERFLATRGAGPHHFNFMVSDIEAVLARIRAFGIEPVGVNLASPEWKEAFLHPRVAHGIVIQVAQQSGSPESEPPRELPEPGPPCRLDLIEHHVGDLDGAVRLFRDVLDGSLDAAGSETVELTWPGGRRIKLVREDGLPLGGALHHVRFARVAGAFTTQDRERAGLLAKQLGLTVELAG</sequence>
<dbReference type="Proteomes" id="UP000460272">
    <property type="component" value="Unassembled WGS sequence"/>
</dbReference>
<dbReference type="SUPFAM" id="SSF54593">
    <property type="entry name" value="Glyoxalase/Bleomycin resistance protein/Dihydroxybiphenyl dioxygenase"/>
    <property type="match status" value="1"/>
</dbReference>
<dbReference type="EMBL" id="RPFW01000005">
    <property type="protein sequence ID" value="TVZ02619.1"/>
    <property type="molecule type" value="Genomic_DNA"/>
</dbReference>